<comment type="caution">
    <text evidence="1">The sequence shown here is derived from an EMBL/GenBank/DDBJ whole genome shotgun (WGS) entry which is preliminary data.</text>
</comment>
<sequence length="127" mass="13699">MKNRKELEFINISAVQMIRLLMVPILFFYVNLVSASDDGMPLPTNDPAPRESSQPKPAPTHHDPGHGVPSPNHGSGGNSAWKIACISIGVILCATILIGVVVFICKMMRKRRHGHCGDATAQEATTA</sequence>
<accession>A0ACC2CH12</accession>
<evidence type="ECO:0000313" key="2">
    <source>
        <dbReference type="Proteomes" id="UP001162992"/>
    </source>
</evidence>
<proteinExistence type="predicted"/>
<evidence type="ECO:0000313" key="1">
    <source>
        <dbReference type="EMBL" id="KAJ7541316.1"/>
    </source>
</evidence>
<dbReference type="Proteomes" id="UP001162992">
    <property type="component" value="Chromosome 10"/>
</dbReference>
<protein>
    <submittedName>
        <fullName evidence="1">Uncharacterized protein</fullName>
    </submittedName>
</protein>
<organism evidence="1 2">
    <name type="scientific">Diphasiastrum complanatum</name>
    <name type="common">Issler's clubmoss</name>
    <name type="synonym">Lycopodium complanatum</name>
    <dbReference type="NCBI Taxonomy" id="34168"/>
    <lineage>
        <taxon>Eukaryota</taxon>
        <taxon>Viridiplantae</taxon>
        <taxon>Streptophyta</taxon>
        <taxon>Embryophyta</taxon>
        <taxon>Tracheophyta</taxon>
        <taxon>Lycopodiopsida</taxon>
        <taxon>Lycopodiales</taxon>
        <taxon>Lycopodiaceae</taxon>
        <taxon>Lycopodioideae</taxon>
        <taxon>Diphasiastrum</taxon>
    </lineage>
</organism>
<keyword evidence="2" id="KW-1185">Reference proteome</keyword>
<dbReference type="EMBL" id="CM055101">
    <property type="protein sequence ID" value="KAJ7541316.1"/>
    <property type="molecule type" value="Genomic_DNA"/>
</dbReference>
<reference evidence="2" key="1">
    <citation type="journal article" date="2024" name="Proc. Natl. Acad. Sci. U.S.A.">
        <title>Extraordinary preservation of gene collinearity over three hundred million years revealed in homosporous lycophytes.</title>
        <authorList>
            <person name="Li C."/>
            <person name="Wickell D."/>
            <person name="Kuo L.Y."/>
            <person name="Chen X."/>
            <person name="Nie B."/>
            <person name="Liao X."/>
            <person name="Peng D."/>
            <person name="Ji J."/>
            <person name="Jenkins J."/>
            <person name="Williams M."/>
            <person name="Shu S."/>
            <person name="Plott C."/>
            <person name="Barry K."/>
            <person name="Rajasekar S."/>
            <person name="Grimwood J."/>
            <person name="Han X."/>
            <person name="Sun S."/>
            <person name="Hou Z."/>
            <person name="He W."/>
            <person name="Dai G."/>
            <person name="Sun C."/>
            <person name="Schmutz J."/>
            <person name="Leebens-Mack J.H."/>
            <person name="Li F.W."/>
            <person name="Wang L."/>
        </authorList>
    </citation>
    <scope>NUCLEOTIDE SEQUENCE [LARGE SCALE GENOMIC DNA]</scope>
    <source>
        <strain evidence="2">cv. PW_Plant_1</strain>
    </source>
</reference>
<name>A0ACC2CH12_DIPCM</name>
<gene>
    <name evidence="1" type="ORF">O6H91_10G054100</name>
</gene>